<keyword evidence="2" id="KW-1133">Transmembrane helix</keyword>
<feature type="transmembrane region" description="Helical" evidence="2">
    <location>
        <begin position="1593"/>
        <end position="1613"/>
    </location>
</feature>
<keyword evidence="4" id="KW-1185">Reference proteome</keyword>
<dbReference type="InterPro" id="IPR052394">
    <property type="entry name" value="LRR-containing"/>
</dbReference>
<feature type="transmembrane region" description="Helical" evidence="2">
    <location>
        <begin position="1385"/>
        <end position="1407"/>
    </location>
</feature>
<evidence type="ECO:0000256" key="2">
    <source>
        <dbReference type="SAM" id="Phobius"/>
    </source>
</evidence>
<protein>
    <submittedName>
        <fullName evidence="3">Transmembrane protein, putative</fullName>
    </submittedName>
</protein>
<accession>I7LW79</accession>
<dbReference type="Gene3D" id="3.80.10.10">
    <property type="entry name" value="Ribonuclease Inhibitor"/>
    <property type="match status" value="6"/>
</dbReference>
<dbReference type="GeneID" id="7829757"/>
<dbReference type="InParanoid" id="I7LW79"/>
<dbReference type="EMBL" id="GG662605">
    <property type="protein sequence ID" value="EAS01121.2"/>
    <property type="molecule type" value="Genomic_DNA"/>
</dbReference>
<dbReference type="OrthoDB" id="120976at2759"/>
<reference evidence="4" key="1">
    <citation type="journal article" date="2006" name="PLoS Biol.">
        <title>Macronuclear genome sequence of the ciliate Tetrahymena thermophila, a model eukaryote.</title>
        <authorList>
            <person name="Eisen J.A."/>
            <person name="Coyne R.S."/>
            <person name="Wu M."/>
            <person name="Wu D."/>
            <person name="Thiagarajan M."/>
            <person name="Wortman J.R."/>
            <person name="Badger J.H."/>
            <person name="Ren Q."/>
            <person name="Amedeo P."/>
            <person name="Jones K.M."/>
            <person name="Tallon L.J."/>
            <person name="Delcher A.L."/>
            <person name="Salzberg S.L."/>
            <person name="Silva J.C."/>
            <person name="Haas B.J."/>
            <person name="Majoros W.H."/>
            <person name="Farzad M."/>
            <person name="Carlton J.M."/>
            <person name="Smith R.K. Jr."/>
            <person name="Garg J."/>
            <person name="Pearlman R.E."/>
            <person name="Karrer K.M."/>
            <person name="Sun L."/>
            <person name="Manning G."/>
            <person name="Elde N.C."/>
            <person name="Turkewitz A.P."/>
            <person name="Asai D.J."/>
            <person name="Wilkes D.E."/>
            <person name="Wang Y."/>
            <person name="Cai H."/>
            <person name="Collins K."/>
            <person name="Stewart B.A."/>
            <person name="Lee S.R."/>
            <person name="Wilamowska K."/>
            <person name="Weinberg Z."/>
            <person name="Ruzzo W.L."/>
            <person name="Wloga D."/>
            <person name="Gaertig J."/>
            <person name="Frankel J."/>
            <person name="Tsao C.-C."/>
            <person name="Gorovsky M.A."/>
            <person name="Keeling P.J."/>
            <person name="Waller R.F."/>
            <person name="Patron N.J."/>
            <person name="Cherry J.M."/>
            <person name="Stover N.A."/>
            <person name="Krieger C.J."/>
            <person name="del Toro C."/>
            <person name="Ryder H.F."/>
            <person name="Williamson S.C."/>
            <person name="Barbeau R.A."/>
            <person name="Hamilton E.P."/>
            <person name="Orias E."/>
        </authorList>
    </citation>
    <scope>NUCLEOTIDE SEQUENCE [LARGE SCALE GENOMIC DNA]</scope>
    <source>
        <strain evidence="4">SB210</strain>
    </source>
</reference>
<evidence type="ECO:0000256" key="1">
    <source>
        <dbReference type="SAM" id="MobiDB-lite"/>
    </source>
</evidence>
<dbReference type="InterPro" id="IPR032675">
    <property type="entry name" value="LRR_dom_sf"/>
</dbReference>
<dbReference type="RefSeq" id="XP_001021366.2">
    <property type="nucleotide sequence ID" value="XM_001021366.2"/>
</dbReference>
<keyword evidence="2 3" id="KW-0812">Transmembrane</keyword>
<proteinExistence type="predicted"/>
<dbReference type="eggNOG" id="KOG4308">
    <property type="taxonomic scope" value="Eukaryota"/>
</dbReference>
<keyword evidence="2" id="KW-0472">Membrane</keyword>
<feature type="compositionally biased region" description="Low complexity" evidence="1">
    <location>
        <begin position="60"/>
        <end position="74"/>
    </location>
</feature>
<dbReference type="SMART" id="SM00368">
    <property type="entry name" value="LRR_RI"/>
    <property type="match status" value="12"/>
</dbReference>
<name>I7LW79_TETTS</name>
<dbReference type="KEGG" id="tet:TTHERM_00316850"/>
<dbReference type="PANTHER" id="PTHR24114:SF2">
    <property type="entry name" value="F-BOX DOMAIN-CONTAINING PROTEIN-RELATED"/>
    <property type="match status" value="1"/>
</dbReference>
<feature type="region of interest" description="Disordered" evidence="1">
    <location>
        <begin position="44"/>
        <end position="74"/>
    </location>
</feature>
<dbReference type="InterPro" id="IPR001611">
    <property type="entry name" value="Leu-rich_rpt"/>
</dbReference>
<gene>
    <name evidence="3" type="ORF">TTHERM_00316850</name>
</gene>
<dbReference type="Proteomes" id="UP000009168">
    <property type="component" value="Unassembled WGS sequence"/>
</dbReference>
<evidence type="ECO:0000313" key="3">
    <source>
        <dbReference type="EMBL" id="EAS01121.2"/>
    </source>
</evidence>
<feature type="region of interest" description="Disordered" evidence="1">
    <location>
        <begin position="1"/>
        <end position="27"/>
    </location>
</feature>
<dbReference type="Pfam" id="PF13516">
    <property type="entry name" value="LRR_6"/>
    <property type="match status" value="1"/>
</dbReference>
<organism evidence="3 4">
    <name type="scientific">Tetrahymena thermophila (strain SB210)</name>
    <dbReference type="NCBI Taxonomy" id="312017"/>
    <lineage>
        <taxon>Eukaryota</taxon>
        <taxon>Sar</taxon>
        <taxon>Alveolata</taxon>
        <taxon>Ciliophora</taxon>
        <taxon>Intramacronucleata</taxon>
        <taxon>Oligohymenophorea</taxon>
        <taxon>Hymenostomatida</taxon>
        <taxon>Tetrahymenina</taxon>
        <taxon>Tetrahymenidae</taxon>
        <taxon>Tetrahymena</taxon>
    </lineage>
</organism>
<feature type="transmembrane region" description="Helical" evidence="2">
    <location>
        <begin position="1352"/>
        <end position="1373"/>
    </location>
</feature>
<feature type="transmembrane region" description="Helical" evidence="2">
    <location>
        <begin position="1472"/>
        <end position="1493"/>
    </location>
</feature>
<evidence type="ECO:0000313" key="4">
    <source>
        <dbReference type="Proteomes" id="UP000009168"/>
    </source>
</evidence>
<dbReference type="SUPFAM" id="SSF52047">
    <property type="entry name" value="RNI-like"/>
    <property type="match status" value="4"/>
</dbReference>
<feature type="transmembrane region" description="Helical" evidence="2">
    <location>
        <begin position="1561"/>
        <end position="1581"/>
    </location>
</feature>
<dbReference type="PANTHER" id="PTHR24114">
    <property type="entry name" value="LEUCINE RICH REPEAT FAMILY PROTEIN"/>
    <property type="match status" value="1"/>
</dbReference>
<sequence>MNAIQNNSNLINSPEGQPFNYQQNMGNDQQGEFRYSLHQRQSDSAGEAVLDSMRGKKKSQFNNQQFPSNQLQQQQMQMPNDFSMRMNRNRFMPIFKNFPYFKNSHNAFDYINPQDKYRTWRDTHIDSLECFIFFCQSLLANQTLQELKIGDIQYCDILIEELCATLSLMPSLKYLDLSNMSLDCLSWRCLSKYVGVSRIIERINLQNNQITDECIRDFFNCFRNNSALQELNLSYCKIEQGHVNILLRLLSNNKSIRKVNLSNGTLNDENAEGIAEFLSNCVKIQLLDISDNNLGHSFFDRLNQNLSWSSHKKPKIHTFDIGSNRLNSSTAEKLLSNNQESSKNSSKCIEALISILKKLNGVYRLNISNTFLETDDIMRLNIEANKSKRQLILEELDLSFNQIERNFPENFFQHLKLLNLKKNNLSLSSVEVIARTLKDEQTKWEVLDISGNKINNSGLEILINYLKENNKLKELYCSENDIEGVGMISIIINNERMNLNKIDLSQNKFTLNSIISYLNSLKNQSLNKIVLKNFDDVIKTTQKNHLINESKIIFDQPFSLDLQKSTILAQHVFKGFERHLPKLNQLNVAQCLTLNEEDMKRLSFLISKSHTLIHLNLEGINLGNFSDQCLINLGNAFSENRCLKELNFSKCKLGTKFDKVAKDLGNINSLVDLNLSDNDLNDTIANILQEIIQKCFHLNHINLSKNSVGNGCIHAIIRGFKGNSSLQKLSMSQTEVTAGELLSFSQLLQNCGHLKNLDISSNKLLDVNLFTMNSLELKPESIVLDKKKIVDQYQAHYLKLMMEDNETTKQVVFNELDLPKMYTSKILEQITKMGNLQKLCIRNPVNQIDSYHLNNFLNQILNMPKLQKLQFSKLQISFDQFNIIATLLQQTRTLKTLSISEENITQTAITALSNGIRQNKTLLTLKLNDCNISQKECTILAPALLVHPTLEKLNVNGNLINSEGVGTLFSALSKLKTFKYLHFSQQKQTDGYALTYILKEVNSNFEYITKLNLSYNQFTSDNFEEVLEELKNHQTLAHIDLSGNPINEKGAKMIKSFLTINVKLKQLILSNCGLELESFKEISQGLSQNDVLEMLDLSSNTQEGDNAVQFFANLVYPKGLKLFLIYGNKITQQGNMHLFKFMKSCEQRLFIVNDWIQIQDDVAIQLLNNLIDQHSKDKLIPSVPRHYYTCIDFSRGQLTDKFCMFFTQKFKSLSVLECLNLEKNYHITQTGMKHVFTAVFDNRKNFDINLIYLNFSQREDDFLAALRNQVYANSQEKNQRKPLNGSLGVPNSNVLKQNNNEQIAVKGKEKSIWQKITLYFQRKLQFINDKITSQHEYKFDYCNLEKINLLKYQTLLIFLLAGSFIVQIILSIMPFISQAILFRSVILAVSLFIVLCEFISYCVYLYYVNMSEDIELNNKLNFLNKLKIIFNKIKYFDVILLVRGLARRADFILTNYIAIFYFMNNLKYLQEVYILFLSIKGLVILFFALSPFYDWCFKKRNQLQSVDKQFLDVGERLSMVFGMSLVEQIFQLFNPGASSVLSFKIMKQSQRQVINIWNKKVYEYIYLAFYITPLLVLYGLFYDLFVEIYEKQILQLAFAVLAICFVLSVFTIFTTRPTYIQQADFNEILNIRKFYQIEQSRTKNRSSTIRQTLLETLVQRNYFSQESYYSIACNYNTNTQFKRLIREEIIKADINNNDFQIEEQRHLIQNGGGSNKMVRLINPDIQDSISSIPIEVEDIEFEKRDTHNVERNLKKLKNE</sequence>